<protein>
    <recommendedName>
        <fullName evidence="4">Vacuolar protein sorting-associated protein 54 N-terminal domain-containing protein</fullName>
    </recommendedName>
</protein>
<proteinExistence type="predicted"/>
<feature type="domain" description="Vacuolar protein sorting-associated protein 54 N-terminal" evidence="4">
    <location>
        <begin position="2"/>
        <end position="169"/>
    </location>
</feature>
<keyword evidence="6" id="KW-1185">Reference proteome</keyword>
<evidence type="ECO:0000256" key="1">
    <source>
        <dbReference type="ARBA" id="ARBA00022448"/>
    </source>
</evidence>
<evidence type="ECO:0000256" key="2">
    <source>
        <dbReference type="ARBA" id="ARBA00022927"/>
    </source>
</evidence>
<evidence type="ECO:0000313" key="5">
    <source>
        <dbReference type="EMBL" id="KAK9901551.1"/>
    </source>
</evidence>
<keyword evidence="1" id="KW-0813">Transport</keyword>
<dbReference type="Proteomes" id="UP001491310">
    <property type="component" value="Unassembled WGS sequence"/>
</dbReference>
<evidence type="ECO:0000259" key="4">
    <source>
        <dbReference type="Pfam" id="PF10475"/>
    </source>
</evidence>
<reference evidence="5 6" key="1">
    <citation type="journal article" date="2024" name="Nat. Commun.">
        <title>Phylogenomics reveals the evolutionary origins of lichenization in chlorophyte algae.</title>
        <authorList>
            <person name="Puginier C."/>
            <person name="Libourel C."/>
            <person name="Otte J."/>
            <person name="Skaloud P."/>
            <person name="Haon M."/>
            <person name="Grisel S."/>
            <person name="Petersen M."/>
            <person name="Berrin J.G."/>
            <person name="Delaux P.M."/>
            <person name="Dal Grande F."/>
            <person name="Keller J."/>
        </authorList>
    </citation>
    <scope>NUCLEOTIDE SEQUENCE [LARGE SCALE GENOMIC DNA]</scope>
    <source>
        <strain evidence="5 6">SAG 216-7</strain>
    </source>
</reference>
<gene>
    <name evidence="5" type="ORF">WJX75_001578</name>
</gene>
<evidence type="ECO:0000256" key="3">
    <source>
        <dbReference type="ARBA" id="ARBA00023054"/>
    </source>
</evidence>
<keyword evidence="3" id="KW-0175">Coiled coil</keyword>
<comment type="caution">
    <text evidence="5">The sequence shown here is derived from an EMBL/GenBank/DDBJ whole genome shotgun (WGS) entry which is preliminary data.</text>
</comment>
<keyword evidence="2" id="KW-0653">Protein transport</keyword>
<dbReference type="PANTHER" id="PTHR13258:SF0">
    <property type="entry name" value="SYNDETIN"/>
    <property type="match status" value="1"/>
</dbReference>
<dbReference type="InterPro" id="IPR019515">
    <property type="entry name" value="VPS54_N"/>
</dbReference>
<evidence type="ECO:0000313" key="6">
    <source>
        <dbReference type="Proteomes" id="UP001491310"/>
    </source>
</evidence>
<sequence length="172" mass="18759">MEALADMRTAALEVVSELLSQHVLKNYDKFVAGIDEVGLVERDLVSAYDTAKNARANLLASSAEISTSIQVTQRSRRKQKLLDLLDPLLKLQQAEDLHISLKEALQEGDYAHAFWLCVQCGSAMGALGTLRCAARLSATVDSLYDEAAERLETALQAACADFHPDSFCKASD</sequence>
<organism evidence="5 6">
    <name type="scientific">Coccomyxa subellipsoidea</name>
    <dbReference type="NCBI Taxonomy" id="248742"/>
    <lineage>
        <taxon>Eukaryota</taxon>
        <taxon>Viridiplantae</taxon>
        <taxon>Chlorophyta</taxon>
        <taxon>core chlorophytes</taxon>
        <taxon>Trebouxiophyceae</taxon>
        <taxon>Trebouxiophyceae incertae sedis</taxon>
        <taxon>Coccomyxaceae</taxon>
        <taxon>Coccomyxa</taxon>
    </lineage>
</organism>
<dbReference type="Pfam" id="PF10475">
    <property type="entry name" value="Vps54_N"/>
    <property type="match status" value="1"/>
</dbReference>
<accession>A0ABR2YBF3</accession>
<dbReference type="PANTHER" id="PTHR13258">
    <property type="entry name" value="SYNDETIN"/>
    <property type="match status" value="1"/>
</dbReference>
<dbReference type="EMBL" id="JALJOT010000017">
    <property type="protein sequence ID" value="KAK9901551.1"/>
    <property type="molecule type" value="Genomic_DNA"/>
</dbReference>
<name>A0ABR2YBF3_9CHLO</name>
<dbReference type="InterPro" id="IPR040047">
    <property type="entry name" value="VPS50"/>
</dbReference>